<feature type="compositionally biased region" description="Polar residues" evidence="5">
    <location>
        <begin position="659"/>
        <end position="669"/>
    </location>
</feature>
<evidence type="ECO:0000256" key="6">
    <source>
        <dbReference type="SAM" id="Phobius"/>
    </source>
</evidence>
<protein>
    <recommendedName>
        <fullName evidence="7">Major facilitator superfamily (MFS) profile domain-containing protein</fullName>
    </recommendedName>
</protein>
<dbReference type="AlphaFoldDB" id="A0AAF0FEC9"/>
<feature type="region of interest" description="Disordered" evidence="5">
    <location>
        <begin position="35"/>
        <end position="56"/>
    </location>
</feature>
<dbReference type="GO" id="GO:0022857">
    <property type="term" value="F:transmembrane transporter activity"/>
    <property type="evidence" value="ECO:0007669"/>
    <property type="project" value="InterPro"/>
</dbReference>
<feature type="compositionally biased region" description="Basic and acidic residues" evidence="5">
    <location>
        <begin position="628"/>
        <end position="641"/>
    </location>
</feature>
<dbReference type="Gene3D" id="1.20.1250.20">
    <property type="entry name" value="MFS general substrate transporter like domains"/>
    <property type="match status" value="2"/>
</dbReference>
<evidence type="ECO:0000259" key="7">
    <source>
        <dbReference type="PROSITE" id="PS50850"/>
    </source>
</evidence>
<keyword evidence="9" id="KW-1185">Reference proteome</keyword>
<dbReference type="Proteomes" id="UP001214628">
    <property type="component" value="Chromosome 6"/>
</dbReference>
<feature type="transmembrane region" description="Helical" evidence="6">
    <location>
        <begin position="177"/>
        <end position="202"/>
    </location>
</feature>
<feature type="transmembrane region" description="Helical" evidence="6">
    <location>
        <begin position="350"/>
        <end position="367"/>
    </location>
</feature>
<feature type="transmembrane region" description="Helical" evidence="6">
    <location>
        <begin position="101"/>
        <end position="118"/>
    </location>
</feature>
<evidence type="ECO:0000313" key="9">
    <source>
        <dbReference type="Proteomes" id="UP001214628"/>
    </source>
</evidence>
<feature type="transmembrane region" description="Helical" evidence="6">
    <location>
        <begin position="475"/>
        <end position="495"/>
    </location>
</feature>
<dbReference type="InterPro" id="IPR036259">
    <property type="entry name" value="MFS_trans_sf"/>
</dbReference>
<feature type="transmembrane region" description="Helical" evidence="6">
    <location>
        <begin position="451"/>
        <end position="469"/>
    </location>
</feature>
<sequence length="669" mass="73239">MPEESEDSAWDSDLVPIPAESGVLDAGAFVNEREELARNKNSAGEASLSFPGISSDPPAPLETQLWDDLDMMSWSTHIDNVAERTPIVSLRAGPSRERRRTIALLMLYASIFVLALAMSLDSMSFYLYLNYACSEFDALSSIGTIMIVQQLVRAICKPPVAKLSDAVGRISTKVLLLGMYVAGNAVMASATSFNMLAIGTVFQSLGSTGLQVLQSVIVADTTSVQWRGLLIATVNMPYLINFAVTGPFVNYIMTTYGWRGGYAFWIVCLPLSAVPLLVTLTIGHRRARRRSMKRRPNSCPSPASASASRIVQEMDLFGMGLFSSGLTLILLPMSLGGFAALQQGWTSERWELIFGCIMLACFAWWETRASMPFLPFQAVSNSTVIMTCTIAALDFAGFYLSWTYLAPFIMILKDWDQLQTAYFVSAQNVTSTVTGMLVGILMAYTRRLKKFLTYGYIIRVLGVLLMIRYRTEGHSALSLIICQVLQGIGGGSIAVTMQVAVQVAVPPARVAVVTAMELLTTEVGAAFGSALASALFTAQLRPTLARDLPSMTQAELDHIQGDLSAVLRYPMGSMERIAIAHTWVSVMRVLCIASLLVQLPALLLTFCVPDLDLHDPHSQHRRRGTTQDIERATYHDCESGHRLRSTSPFPGGRTERPTSWRSASQDVRG</sequence>
<feature type="transmembrane region" description="Helical" evidence="6">
    <location>
        <begin position="316"/>
        <end position="338"/>
    </location>
</feature>
<evidence type="ECO:0000256" key="5">
    <source>
        <dbReference type="SAM" id="MobiDB-lite"/>
    </source>
</evidence>
<gene>
    <name evidence="8" type="ORF">MPSI1_003634</name>
</gene>
<dbReference type="PROSITE" id="PS50850">
    <property type="entry name" value="MFS"/>
    <property type="match status" value="1"/>
</dbReference>
<feature type="transmembrane region" description="Helical" evidence="6">
    <location>
        <begin position="379"/>
        <end position="402"/>
    </location>
</feature>
<dbReference type="InterPro" id="IPR011701">
    <property type="entry name" value="MFS"/>
</dbReference>
<dbReference type="EMBL" id="CP118380">
    <property type="protein sequence ID" value="WFD44959.1"/>
    <property type="molecule type" value="Genomic_DNA"/>
</dbReference>
<dbReference type="PANTHER" id="PTHR23501:SF87">
    <property type="entry name" value="SIDEROPHORE IRON TRANSPORTER 2"/>
    <property type="match status" value="1"/>
</dbReference>
<proteinExistence type="predicted"/>
<feature type="region of interest" description="Disordered" evidence="5">
    <location>
        <begin position="615"/>
        <end position="669"/>
    </location>
</feature>
<dbReference type="Pfam" id="PF07690">
    <property type="entry name" value="MFS_1"/>
    <property type="match status" value="2"/>
</dbReference>
<evidence type="ECO:0000313" key="8">
    <source>
        <dbReference type="EMBL" id="WFD44959.1"/>
    </source>
</evidence>
<keyword evidence="2 6" id="KW-0812">Transmembrane</keyword>
<reference evidence="8" key="1">
    <citation type="submission" date="2023-02" db="EMBL/GenBank/DDBJ databases">
        <title>Mating type loci evolution in Malassezia.</title>
        <authorList>
            <person name="Coelho M.A."/>
        </authorList>
    </citation>
    <scope>NUCLEOTIDE SEQUENCE</scope>
    <source>
        <strain evidence="8">CBS 14136</strain>
    </source>
</reference>
<name>A0AAF0FEC9_9BASI</name>
<feature type="transmembrane region" description="Helical" evidence="6">
    <location>
        <begin position="262"/>
        <end position="283"/>
    </location>
</feature>
<accession>A0AAF0FEC9</accession>
<evidence type="ECO:0000256" key="1">
    <source>
        <dbReference type="ARBA" id="ARBA00004141"/>
    </source>
</evidence>
<dbReference type="SUPFAM" id="SSF103473">
    <property type="entry name" value="MFS general substrate transporter"/>
    <property type="match status" value="1"/>
</dbReference>
<comment type="subcellular location">
    <subcellularLocation>
        <location evidence="1">Membrane</location>
        <topology evidence="1">Multi-pass membrane protein</topology>
    </subcellularLocation>
</comment>
<evidence type="ECO:0000256" key="3">
    <source>
        <dbReference type="ARBA" id="ARBA00022989"/>
    </source>
</evidence>
<evidence type="ECO:0000256" key="2">
    <source>
        <dbReference type="ARBA" id="ARBA00022692"/>
    </source>
</evidence>
<dbReference type="InterPro" id="IPR020846">
    <property type="entry name" value="MFS_dom"/>
</dbReference>
<feature type="domain" description="Major facilitator superfamily (MFS) profile" evidence="7">
    <location>
        <begin position="103"/>
        <end position="612"/>
    </location>
</feature>
<keyword evidence="3 6" id="KW-1133">Transmembrane helix</keyword>
<feature type="transmembrane region" description="Helical" evidence="6">
    <location>
        <begin position="422"/>
        <end position="444"/>
    </location>
</feature>
<dbReference type="GO" id="GO:0005886">
    <property type="term" value="C:plasma membrane"/>
    <property type="evidence" value="ECO:0007669"/>
    <property type="project" value="TreeGrafter"/>
</dbReference>
<feature type="transmembrane region" description="Helical" evidence="6">
    <location>
        <begin position="577"/>
        <end position="597"/>
    </location>
</feature>
<keyword evidence="4 6" id="KW-0472">Membrane</keyword>
<organism evidence="8 9">
    <name type="scientific">Malassezia psittaci</name>
    <dbReference type="NCBI Taxonomy" id="1821823"/>
    <lineage>
        <taxon>Eukaryota</taxon>
        <taxon>Fungi</taxon>
        <taxon>Dikarya</taxon>
        <taxon>Basidiomycota</taxon>
        <taxon>Ustilaginomycotina</taxon>
        <taxon>Malasseziomycetes</taxon>
        <taxon>Malasseziales</taxon>
        <taxon>Malasseziaceae</taxon>
        <taxon>Malassezia</taxon>
    </lineage>
</organism>
<dbReference type="PANTHER" id="PTHR23501">
    <property type="entry name" value="MAJOR FACILITATOR SUPERFAMILY"/>
    <property type="match status" value="1"/>
</dbReference>
<evidence type="ECO:0000256" key="4">
    <source>
        <dbReference type="ARBA" id="ARBA00023136"/>
    </source>
</evidence>